<keyword evidence="1" id="KW-0472">Membrane</keyword>
<protein>
    <submittedName>
        <fullName evidence="3">Uncharacterized protein</fullName>
    </submittedName>
</protein>
<dbReference type="AlphaFoldDB" id="A0A1I7YDS9"/>
<organism evidence="2 3">
    <name type="scientific">Steinernema glaseri</name>
    <dbReference type="NCBI Taxonomy" id="37863"/>
    <lineage>
        <taxon>Eukaryota</taxon>
        <taxon>Metazoa</taxon>
        <taxon>Ecdysozoa</taxon>
        <taxon>Nematoda</taxon>
        <taxon>Chromadorea</taxon>
        <taxon>Rhabditida</taxon>
        <taxon>Tylenchina</taxon>
        <taxon>Panagrolaimomorpha</taxon>
        <taxon>Strongyloidoidea</taxon>
        <taxon>Steinernematidae</taxon>
        <taxon>Steinernema</taxon>
    </lineage>
</organism>
<name>A0A1I7YDS9_9BILA</name>
<evidence type="ECO:0000313" key="3">
    <source>
        <dbReference type="WBParaSite" id="L893_g15338.t1"/>
    </source>
</evidence>
<feature type="transmembrane region" description="Helical" evidence="1">
    <location>
        <begin position="222"/>
        <end position="246"/>
    </location>
</feature>
<dbReference type="WBParaSite" id="L893_g15338.t1">
    <property type="protein sequence ID" value="L893_g15338.t1"/>
    <property type="gene ID" value="L893_g15338"/>
</dbReference>
<sequence>MDANDLSLSALFYQTNSERKRSAPRHFGSPDCCQLRLLFLLLQSHSSVLRLLASFSSVHMLITFGRKKSPFILRQDLKRKRLLFIRPEHSPSRLSLAVSCVRERINSTITYHGRDGHTKKAKNISSRRRVPSSIRSMCGKGTLKYGSAIPPFFKYAVFYVCGFELIFNAVLMSVAQTYYETSSIVFPVAYRMFEDTVQRQTVDFQWTPVEAAQLEQYQTKLIALWTTSTFCIIYAVFCIVPQFYIFEEADEDNEMTVCLKFPSLGWYMGVLYVLFMIACGTAIVWVWLTCQADHDLFHHLFLNTLKEEHFLSELEEGLQCTSDDDKEVHRMNECDNRIDRSMLSSRWMTPVLITFFVGHIFVWLTFPFFNKSFQRRTEEPREVKAKLVEA</sequence>
<proteinExistence type="predicted"/>
<keyword evidence="1" id="KW-1133">Transmembrane helix</keyword>
<reference evidence="3" key="1">
    <citation type="submission" date="2016-11" db="UniProtKB">
        <authorList>
            <consortium name="WormBaseParasite"/>
        </authorList>
    </citation>
    <scope>IDENTIFICATION</scope>
</reference>
<keyword evidence="2" id="KW-1185">Reference proteome</keyword>
<feature type="transmembrane region" description="Helical" evidence="1">
    <location>
        <begin position="266"/>
        <end position="288"/>
    </location>
</feature>
<feature type="transmembrane region" description="Helical" evidence="1">
    <location>
        <begin position="347"/>
        <end position="366"/>
    </location>
</feature>
<evidence type="ECO:0000313" key="2">
    <source>
        <dbReference type="Proteomes" id="UP000095287"/>
    </source>
</evidence>
<dbReference type="Proteomes" id="UP000095287">
    <property type="component" value="Unplaced"/>
</dbReference>
<accession>A0A1I7YDS9</accession>
<evidence type="ECO:0000256" key="1">
    <source>
        <dbReference type="SAM" id="Phobius"/>
    </source>
</evidence>
<keyword evidence="1" id="KW-0812">Transmembrane</keyword>